<dbReference type="PANTHER" id="PTHR47256:SF1">
    <property type="entry name" value="ZN(II)2CYS6 TRANSCRIPTION FACTOR (EUROFUNG)"/>
    <property type="match status" value="1"/>
</dbReference>
<comment type="caution">
    <text evidence="1">The sequence shown here is derived from an EMBL/GenBank/DDBJ whole genome shotgun (WGS) entry which is preliminary data.</text>
</comment>
<dbReference type="CDD" id="cd12148">
    <property type="entry name" value="fungal_TF_MHR"/>
    <property type="match status" value="1"/>
</dbReference>
<dbReference type="RefSeq" id="XP_062740076.1">
    <property type="nucleotide sequence ID" value="XM_062884045.1"/>
</dbReference>
<dbReference type="PANTHER" id="PTHR47256">
    <property type="entry name" value="ZN(II)2CYS6 TRANSCRIPTION FACTOR (EUROFUNG)-RELATED"/>
    <property type="match status" value="1"/>
</dbReference>
<sequence length="300" mass="34492">MQISCVCTTYRQEMRRILKLSSASLASLRRAPPSMLSCTSFFETDPTLSAEIFKRIRMEGPPESILRHIKEGDLLLQLSLKPEMRFRYVFPYVSEMPAHLHRPDNPYIESCFYEWSALQRSGFEMSTCTNKRTTDSPRSSSSPEPRPESIYLMPFHAAEIIEPLLNDIFPSKWTVVCADDVLMRRLIAAWLSAEYQWIVVLQKDCFLQDMAHGPGRRGCCSSLLVNAVLANASYWSPHNLAYQFLAEAKRLWELESDTPRLTTIQAAMLMNVNTNMNTMDEIGFNYTKRYEATAWGHTAY</sequence>
<proteinExistence type="predicted"/>
<keyword evidence="2" id="KW-1185">Reference proteome</keyword>
<dbReference type="GeneID" id="87903802"/>
<evidence type="ECO:0000313" key="1">
    <source>
        <dbReference type="EMBL" id="KAK4651101.1"/>
    </source>
</evidence>
<dbReference type="Proteomes" id="UP001323405">
    <property type="component" value="Unassembled WGS sequence"/>
</dbReference>
<organism evidence="1 2">
    <name type="scientific">Podospora pseudocomata</name>
    <dbReference type="NCBI Taxonomy" id="2093779"/>
    <lineage>
        <taxon>Eukaryota</taxon>
        <taxon>Fungi</taxon>
        <taxon>Dikarya</taxon>
        <taxon>Ascomycota</taxon>
        <taxon>Pezizomycotina</taxon>
        <taxon>Sordariomycetes</taxon>
        <taxon>Sordariomycetidae</taxon>
        <taxon>Sordariales</taxon>
        <taxon>Podosporaceae</taxon>
        <taxon>Podospora</taxon>
    </lineage>
</organism>
<dbReference type="InterPro" id="IPR053187">
    <property type="entry name" value="Notoamide_regulator"/>
</dbReference>
<accession>A0ABR0G614</accession>
<protein>
    <submittedName>
        <fullName evidence="1">Uncharacterized protein</fullName>
    </submittedName>
</protein>
<evidence type="ECO:0000313" key="2">
    <source>
        <dbReference type="Proteomes" id="UP001323405"/>
    </source>
</evidence>
<dbReference type="EMBL" id="JAFFHA010000008">
    <property type="protein sequence ID" value="KAK4651101.1"/>
    <property type="molecule type" value="Genomic_DNA"/>
</dbReference>
<gene>
    <name evidence="1" type="ORF">QC762_0089200</name>
</gene>
<reference evidence="1 2" key="1">
    <citation type="journal article" date="2023" name="bioRxiv">
        <title>High-quality genome assemblies of four members of thePodospora anserinaspecies complex.</title>
        <authorList>
            <person name="Ament-Velasquez S.L."/>
            <person name="Vogan A.A."/>
            <person name="Wallerman O."/>
            <person name="Hartmann F."/>
            <person name="Gautier V."/>
            <person name="Silar P."/>
            <person name="Giraud T."/>
            <person name="Johannesson H."/>
        </authorList>
    </citation>
    <scope>NUCLEOTIDE SEQUENCE [LARGE SCALE GENOMIC DNA]</scope>
    <source>
        <strain evidence="1 2">CBS 415.72m</strain>
    </source>
</reference>
<name>A0ABR0G614_9PEZI</name>